<feature type="domain" description="GPI inositol-deacylase winged helix" evidence="2">
    <location>
        <begin position="244"/>
        <end position="318"/>
    </location>
</feature>
<dbReference type="GeneID" id="89942392"/>
<dbReference type="AlphaFoldDB" id="A0AAN6QHE3"/>
<dbReference type="SUPFAM" id="SSF48403">
    <property type="entry name" value="Ankyrin repeat"/>
    <property type="match status" value="1"/>
</dbReference>
<evidence type="ECO:0000259" key="2">
    <source>
        <dbReference type="Pfam" id="PF22939"/>
    </source>
</evidence>
<keyword evidence="1" id="KW-0677">Repeat</keyword>
<name>A0AAN6QHE3_9PEZI</name>
<dbReference type="Gene3D" id="1.25.40.20">
    <property type="entry name" value="Ankyrin repeat-containing domain"/>
    <property type="match status" value="1"/>
</dbReference>
<sequence>MLLCGIIDKLQRSTLGTGPLLFFFCQAIDERINNASAILRGLIYMLLDQQPSLIPHVRKKYEHAGKALFEDANRWVALSEILKNILQDPSLKGAYLIIDALDECISGQRELLKFIVEMTSKVPHVKWIVSSRNEPDIKESLKAVETMLDLKLNEKSVASAVSIYIQYQVDELAKLKGYDDKTKRAVQKHLTSNAENTFLWVALVCQELTKYSRSRVLTKLNTFPPGLGSLYQRMMAQLRCSDEADLCKQVLAVLCNTYRPITIQELTSFIDISEDIYDNLEFLTEIVGLCGSFLTIRESTIYFVHQSAKEFLLKDAVDEIFPSGVALLHYDIFSQSLHVMSTALRHDMYGLATPGFPIENVNQPNLDSLAAAHYACVYWVDHLYDWQSSKNTNHPDVFRDGGVIDDFLRQHYLHWLEALSLCRSMSQGVLSMAKLESILQYLVEQQADKEAKDNEDRRPLYQTAAAGHTATVQYLIM</sequence>
<keyword evidence="5" id="KW-1185">Reference proteome</keyword>
<evidence type="ECO:0008006" key="6">
    <source>
        <dbReference type="Google" id="ProtNLM"/>
    </source>
</evidence>
<evidence type="ECO:0000313" key="5">
    <source>
        <dbReference type="Proteomes" id="UP001302812"/>
    </source>
</evidence>
<dbReference type="InterPro" id="IPR036770">
    <property type="entry name" value="Ankyrin_rpt-contain_sf"/>
</dbReference>
<reference evidence="4" key="2">
    <citation type="submission" date="2023-05" db="EMBL/GenBank/DDBJ databases">
        <authorList>
            <consortium name="Lawrence Berkeley National Laboratory"/>
            <person name="Steindorff A."/>
            <person name="Hensen N."/>
            <person name="Bonometti L."/>
            <person name="Westerberg I."/>
            <person name="Brannstrom I.O."/>
            <person name="Guillou S."/>
            <person name="Cros-Aarteil S."/>
            <person name="Calhoun S."/>
            <person name="Haridas S."/>
            <person name="Kuo A."/>
            <person name="Mondo S."/>
            <person name="Pangilinan J."/>
            <person name="Riley R."/>
            <person name="Labutti K."/>
            <person name="Andreopoulos B."/>
            <person name="Lipzen A."/>
            <person name="Chen C."/>
            <person name="Yanf M."/>
            <person name="Daum C."/>
            <person name="Ng V."/>
            <person name="Clum A."/>
            <person name="Ohm R."/>
            <person name="Martin F."/>
            <person name="Silar P."/>
            <person name="Natvig D."/>
            <person name="Lalanne C."/>
            <person name="Gautier V."/>
            <person name="Ament-Velasquez S.L."/>
            <person name="Kruys A."/>
            <person name="Hutchinson M.I."/>
            <person name="Powell A.J."/>
            <person name="Barry K."/>
            <person name="Miller A.N."/>
            <person name="Grigoriev I.V."/>
            <person name="Debuchy R."/>
            <person name="Gladieux P."/>
            <person name="Thoren M.H."/>
            <person name="Johannesson H."/>
        </authorList>
    </citation>
    <scope>NUCLEOTIDE SEQUENCE</scope>
    <source>
        <strain evidence="4">CBS 508.74</strain>
    </source>
</reference>
<gene>
    <name evidence="4" type="ORF">N656DRAFT_802646</name>
</gene>
<dbReference type="InterPro" id="IPR056884">
    <property type="entry name" value="NPHP3-like_N"/>
</dbReference>
<protein>
    <recommendedName>
        <fullName evidence="6">NACHT domain-containing protein</fullName>
    </recommendedName>
</protein>
<dbReference type="PANTHER" id="PTHR10039">
    <property type="entry name" value="AMELOGENIN"/>
    <property type="match status" value="1"/>
</dbReference>
<evidence type="ECO:0000259" key="3">
    <source>
        <dbReference type="Pfam" id="PF24883"/>
    </source>
</evidence>
<dbReference type="InterPro" id="IPR054471">
    <property type="entry name" value="GPIID_WHD"/>
</dbReference>
<dbReference type="Pfam" id="PF22939">
    <property type="entry name" value="WHD_GPIID"/>
    <property type="match status" value="1"/>
</dbReference>
<reference evidence="4" key="1">
    <citation type="journal article" date="2023" name="Mol. Phylogenet. Evol.">
        <title>Genome-scale phylogeny and comparative genomics of the fungal order Sordariales.</title>
        <authorList>
            <person name="Hensen N."/>
            <person name="Bonometti L."/>
            <person name="Westerberg I."/>
            <person name="Brannstrom I.O."/>
            <person name="Guillou S."/>
            <person name="Cros-Aarteil S."/>
            <person name="Calhoun S."/>
            <person name="Haridas S."/>
            <person name="Kuo A."/>
            <person name="Mondo S."/>
            <person name="Pangilinan J."/>
            <person name="Riley R."/>
            <person name="LaButti K."/>
            <person name="Andreopoulos B."/>
            <person name="Lipzen A."/>
            <person name="Chen C."/>
            <person name="Yan M."/>
            <person name="Daum C."/>
            <person name="Ng V."/>
            <person name="Clum A."/>
            <person name="Steindorff A."/>
            <person name="Ohm R.A."/>
            <person name="Martin F."/>
            <person name="Silar P."/>
            <person name="Natvig D.O."/>
            <person name="Lalanne C."/>
            <person name="Gautier V."/>
            <person name="Ament-Velasquez S.L."/>
            <person name="Kruys A."/>
            <person name="Hutchinson M.I."/>
            <person name="Powell A.J."/>
            <person name="Barry K."/>
            <person name="Miller A.N."/>
            <person name="Grigoriev I.V."/>
            <person name="Debuchy R."/>
            <person name="Gladieux P."/>
            <person name="Hiltunen Thoren M."/>
            <person name="Johannesson H."/>
        </authorList>
    </citation>
    <scope>NUCLEOTIDE SEQUENCE</scope>
    <source>
        <strain evidence="4">CBS 508.74</strain>
    </source>
</reference>
<accession>A0AAN6QHE3</accession>
<proteinExistence type="predicted"/>
<organism evidence="4 5">
    <name type="scientific">Canariomyces notabilis</name>
    <dbReference type="NCBI Taxonomy" id="2074819"/>
    <lineage>
        <taxon>Eukaryota</taxon>
        <taxon>Fungi</taxon>
        <taxon>Dikarya</taxon>
        <taxon>Ascomycota</taxon>
        <taxon>Pezizomycotina</taxon>
        <taxon>Sordariomycetes</taxon>
        <taxon>Sordariomycetidae</taxon>
        <taxon>Sordariales</taxon>
        <taxon>Chaetomiaceae</taxon>
        <taxon>Canariomyces</taxon>
    </lineage>
</organism>
<evidence type="ECO:0000256" key="1">
    <source>
        <dbReference type="ARBA" id="ARBA00022737"/>
    </source>
</evidence>
<dbReference type="Pfam" id="PF24883">
    <property type="entry name" value="NPHP3_N"/>
    <property type="match status" value="1"/>
</dbReference>
<dbReference type="RefSeq" id="XP_064665031.1">
    <property type="nucleotide sequence ID" value="XM_064818267.1"/>
</dbReference>
<dbReference type="PANTHER" id="PTHR10039:SF14">
    <property type="entry name" value="NACHT DOMAIN-CONTAINING PROTEIN"/>
    <property type="match status" value="1"/>
</dbReference>
<evidence type="ECO:0000313" key="4">
    <source>
        <dbReference type="EMBL" id="KAK4107461.1"/>
    </source>
</evidence>
<comment type="caution">
    <text evidence="4">The sequence shown here is derived from an EMBL/GenBank/DDBJ whole genome shotgun (WGS) entry which is preliminary data.</text>
</comment>
<dbReference type="Proteomes" id="UP001302812">
    <property type="component" value="Unassembled WGS sequence"/>
</dbReference>
<feature type="domain" description="Nephrocystin 3-like N-terminal" evidence="3">
    <location>
        <begin position="2"/>
        <end position="132"/>
    </location>
</feature>
<dbReference type="EMBL" id="MU853373">
    <property type="protein sequence ID" value="KAK4107461.1"/>
    <property type="molecule type" value="Genomic_DNA"/>
</dbReference>